<feature type="transmembrane region" description="Helical" evidence="1">
    <location>
        <begin position="150"/>
        <end position="173"/>
    </location>
</feature>
<protein>
    <submittedName>
        <fullName evidence="2">Uncharacterized protein</fullName>
    </submittedName>
</protein>
<accession>A0A9D4W5Y4</accession>
<sequence>MLKLLKPIVDAFANSEPMPDEVPIKKFKEAWSCCTCIYHRHQVQHLKSGPKDTDMCMDMLQEEELLYALLWLYHFGLDPNFKQASIMTLQAQSISLLEETDKKIRDRACGEKLKHLKEARSRYGEEVIDCVRHCAWYRISLLSRWKQRGMYAMCMWVVQLLLVLSSMGSVFIYTPEYYLEALVDCLHVLRKIDPPLVPSTILIKHGLVSFVTDVALLIAMIQGHQVRILGIFFSSLYPPWCSTGSILQFLTASCNRPTQHSLQRLHVYMVKFQEDSITC</sequence>
<name>A0A9D4W5Y4_PEA</name>
<proteinExistence type="predicted"/>
<evidence type="ECO:0000313" key="3">
    <source>
        <dbReference type="Proteomes" id="UP001058974"/>
    </source>
</evidence>
<dbReference type="EMBL" id="JAMSHJ010000006">
    <property type="protein sequence ID" value="KAI5395757.1"/>
    <property type="molecule type" value="Genomic_DNA"/>
</dbReference>
<evidence type="ECO:0000256" key="1">
    <source>
        <dbReference type="SAM" id="Phobius"/>
    </source>
</evidence>
<dbReference type="Proteomes" id="UP001058974">
    <property type="component" value="Chromosome 6"/>
</dbReference>
<evidence type="ECO:0000313" key="2">
    <source>
        <dbReference type="EMBL" id="KAI5395757.1"/>
    </source>
</evidence>
<keyword evidence="1" id="KW-1133">Transmembrane helix</keyword>
<gene>
    <name evidence="2" type="ORF">KIW84_062075</name>
</gene>
<keyword evidence="1" id="KW-0812">Transmembrane</keyword>
<comment type="caution">
    <text evidence="2">The sequence shown here is derived from an EMBL/GenBank/DDBJ whole genome shotgun (WGS) entry which is preliminary data.</text>
</comment>
<keyword evidence="1" id="KW-0472">Membrane</keyword>
<keyword evidence="3" id="KW-1185">Reference proteome</keyword>
<dbReference type="Gramene" id="Psat06G0207500-T1">
    <property type="protein sequence ID" value="KAI5395757.1"/>
    <property type="gene ID" value="KIW84_062075"/>
</dbReference>
<reference evidence="2 3" key="1">
    <citation type="journal article" date="2022" name="Nat. Genet.">
        <title>Improved pea reference genome and pan-genome highlight genomic features and evolutionary characteristics.</title>
        <authorList>
            <person name="Yang T."/>
            <person name="Liu R."/>
            <person name="Luo Y."/>
            <person name="Hu S."/>
            <person name="Wang D."/>
            <person name="Wang C."/>
            <person name="Pandey M.K."/>
            <person name="Ge S."/>
            <person name="Xu Q."/>
            <person name="Li N."/>
            <person name="Li G."/>
            <person name="Huang Y."/>
            <person name="Saxena R.K."/>
            <person name="Ji Y."/>
            <person name="Li M."/>
            <person name="Yan X."/>
            <person name="He Y."/>
            <person name="Liu Y."/>
            <person name="Wang X."/>
            <person name="Xiang C."/>
            <person name="Varshney R.K."/>
            <person name="Ding H."/>
            <person name="Gao S."/>
            <person name="Zong X."/>
        </authorList>
    </citation>
    <scope>NUCLEOTIDE SEQUENCE [LARGE SCALE GENOMIC DNA]</scope>
    <source>
        <strain evidence="2 3">cv. Zhongwan 6</strain>
    </source>
</reference>
<dbReference type="AlphaFoldDB" id="A0A9D4W5Y4"/>
<feature type="transmembrane region" description="Helical" evidence="1">
    <location>
        <begin position="201"/>
        <end position="221"/>
    </location>
</feature>
<organism evidence="2 3">
    <name type="scientific">Pisum sativum</name>
    <name type="common">Garden pea</name>
    <name type="synonym">Lathyrus oleraceus</name>
    <dbReference type="NCBI Taxonomy" id="3888"/>
    <lineage>
        <taxon>Eukaryota</taxon>
        <taxon>Viridiplantae</taxon>
        <taxon>Streptophyta</taxon>
        <taxon>Embryophyta</taxon>
        <taxon>Tracheophyta</taxon>
        <taxon>Spermatophyta</taxon>
        <taxon>Magnoliopsida</taxon>
        <taxon>eudicotyledons</taxon>
        <taxon>Gunneridae</taxon>
        <taxon>Pentapetalae</taxon>
        <taxon>rosids</taxon>
        <taxon>fabids</taxon>
        <taxon>Fabales</taxon>
        <taxon>Fabaceae</taxon>
        <taxon>Papilionoideae</taxon>
        <taxon>50 kb inversion clade</taxon>
        <taxon>NPAAA clade</taxon>
        <taxon>Hologalegina</taxon>
        <taxon>IRL clade</taxon>
        <taxon>Fabeae</taxon>
        <taxon>Lathyrus</taxon>
    </lineage>
</organism>